<dbReference type="Pfam" id="PF08100">
    <property type="entry name" value="Dimerisation"/>
    <property type="match status" value="1"/>
</dbReference>
<dbReference type="InterPro" id="IPR036388">
    <property type="entry name" value="WH-like_DNA-bd_sf"/>
</dbReference>
<feature type="domain" description="O-methyltransferase C-terminal" evidence="5">
    <location>
        <begin position="133"/>
        <end position="341"/>
    </location>
</feature>
<comment type="caution">
    <text evidence="7">The sequence shown here is derived from an EMBL/GenBank/DDBJ whole genome shotgun (WGS) entry which is preliminary data.</text>
</comment>
<dbReference type="Gene3D" id="3.40.50.150">
    <property type="entry name" value="Vaccinia Virus protein VP39"/>
    <property type="match status" value="1"/>
</dbReference>
<dbReference type="SUPFAM" id="SSF53335">
    <property type="entry name" value="S-adenosyl-L-methionine-dependent methyltransferases"/>
    <property type="match status" value="1"/>
</dbReference>
<keyword evidence="2" id="KW-0808">Transferase</keyword>
<dbReference type="InterPro" id="IPR001077">
    <property type="entry name" value="COMT_C"/>
</dbReference>
<dbReference type="PROSITE" id="PS51683">
    <property type="entry name" value="SAM_OMT_II"/>
    <property type="match status" value="1"/>
</dbReference>
<dbReference type="EMBL" id="VOIH02000006">
    <property type="protein sequence ID" value="KAF3444053.1"/>
    <property type="molecule type" value="Genomic_DNA"/>
</dbReference>
<proteinExistence type="predicted"/>
<evidence type="ECO:0000256" key="4">
    <source>
        <dbReference type="PIRSR" id="PIRSR005739-1"/>
    </source>
</evidence>
<feature type="domain" description="O-methyltransferase dimerisation" evidence="6">
    <location>
        <begin position="24"/>
        <end position="107"/>
    </location>
</feature>
<feature type="active site" description="Proton acceptor" evidence="4">
    <location>
        <position position="262"/>
    </location>
</feature>
<dbReference type="CDD" id="cd02440">
    <property type="entry name" value="AdoMet_MTases"/>
    <property type="match status" value="1"/>
</dbReference>
<dbReference type="GO" id="GO:0009717">
    <property type="term" value="P:isoflavonoid biosynthetic process"/>
    <property type="evidence" value="ECO:0007669"/>
    <property type="project" value="UniProtKB-ARBA"/>
</dbReference>
<keyword evidence="8" id="KW-1185">Reference proteome</keyword>
<evidence type="ECO:0000259" key="5">
    <source>
        <dbReference type="Pfam" id="PF00891"/>
    </source>
</evidence>
<dbReference type="InterPro" id="IPR012967">
    <property type="entry name" value="COMT_dimerisation"/>
</dbReference>
<dbReference type="GO" id="GO:0008171">
    <property type="term" value="F:O-methyltransferase activity"/>
    <property type="evidence" value="ECO:0007669"/>
    <property type="project" value="InterPro"/>
</dbReference>
<dbReference type="InterPro" id="IPR036390">
    <property type="entry name" value="WH_DNA-bd_sf"/>
</dbReference>
<evidence type="ECO:0000256" key="2">
    <source>
        <dbReference type="ARBA" id="ARBA00022679"/>
    </source>
</evidence>
<gene>
    <name evidence="7" type="ORF">FNV43_RR13743</name>
</gene>
<dbReference type="GO" id="GO:0032259">
    <property type="term" value="P:methylation"/>
    <property type="evidence" value="ECO:0007669"/>
    <property type="project" value="UniProtKB-KW"/>
</dbReference>
<protein>
    <submittedName>
        <fullName evidence="7">Uncharacterized protein</fullName>
    </submittedName>
</protein>
<dbReference type="FunFam" id="3.40.50.150:FF:000057">
    <property type="entry name" value="O-methyltransferase ZRP4"/>
    <property type="match status" value="1"/>
</dbReference>
<evidence type="ECO:0000256" key="3">
    <source>
        <dbReference type="ARBA" id="ARBA00022691"/>
    </source>
</evidence>
<name>A0A8K0MFQ6_9ROSA</name>
<dbReference type="Gene3D" id="1.10.10.10">
    <property type="entry name" value="Winged helix-like DNA-binding domain superfamily/Winged helix DNA-binding domain"/>
    <property type="match status" value="1"/>
</dbReference>
<dbReference type="Pfam" id="PF00891">
    <property type="entry name" value="Methyltransf_2"/>
    <property type="match status" value="1"/>
</dbReference>
<dbReference type="PANTHER" id="PTHR11746">
    <property type="entry name" value="O-METHYLTRANSFERASE"/>
    <property type="match status" value="1"/>
</dbReference>
<evidence type="ECO:0000313" key="7">
    <source>
        <dbReference type="EMBL" id="KAF3444053.1"/>
    </source>
</evidence>
<dbReference type="InterPro" id="IPR016461">
    <property type="entry name" value="COMT-like"/>
</dbReference>
<dbReference type="Proteomes" id="UP000796880">
    <property type="component" value="Unassembled WGS sequence"/>
</dbReference>
<evidence type="ECO:0000256" key="1">
    <source>
        <dbReference type="ARBA" id="ARBA00022603"/>
    </source>
</evidence>
<keyword evidence="1" id="KW-0489">Methyltransferase</keyword>
<dbReference type="InterPro" id="IPR029063">
    <property type="entry name" value="SAM-dependent_MTases_sf"/>
</dbReference>
<organism evidence="7 8">
    <name type="scientific">Rhamnella rubrinervis</name>
    <dbReference type="NCBI Taxonomy" id="2594499"/>
    <lineage>
        <taxon>Eukaryota</taxon>
        <taxon>Viridiplantae</taxon>
        <taxon>Streptophyta</taxon>
        <taxon>Embryophyta</taxon>
        <taxon>Tracheophyta</taxon>
        <taxon>Spermatophyta</taxon>
        <taxon>Magnoliopsida</taxon>
        <taxon>eudicotyledons</taxon>
        <taxon>Gunneridae</taxon>
        <taxon>Pentapetalae</taxon>
        <taxon>rosids</taxon>
        <taxon>fabids</taxon>
        <taxon>Rosales</taxon>
        <taxon>Rhamnaceae</taxon>
        <taxon>rhamnoid group</taxon>
        <taxon>Rhamneae</taxon>
        <taxon>Rhamnella</taxon>
    </lineage>
</organism>
<dbReference type="GO" id="GO:0046983">
    <property type="term" value="F:protein dimerization activity"/>
    <property type="evidence" value="ECO:0007669"/>
    <property type="project" value="InterPro"/>
</dbReference>
<evidence type="ECO:0000259" key="6">
    <source>
        <dbReference type="Pfam" id="PF08100"/>
    </source>
</evidence>
<evidence type="ECO:0000313" key="8">
    <source>
        <dbReference type="Proteomes" id="UP000796880"/>
    </source>
</evidence>
<accession>A0A8K0MFQ6</accession>
<keyword evidence="3" id="KW-0949">S-adenosyl-L-methionine</keyword>
<dbReference type="GO" id="GO:0008757">
    <property type="term" value="F:S-adenosylmethionine-dependent methyltransferase activity"/>
    <property type="evidence" value="ECO:0007669"/>
    <property type="project" value="UniProtKB-ARBA"/>
</dbReference>
<dbReference type="AlphaFoldDB" id="A0A8K0MFQ6"/>
<dbReference type="OrthoDB" id="1156298at2759"/>
<sequence>MGNSDEHEMSCSELLQAQALVWNFSVIYVKSLSLKCAIELGIPDIIHSHGQTITLSKLIESLPIHRSKSHCIHRLMRLLAHSGFFVKQTQKQEEKYSLTPASRLLLKQGPFRATTTFLNQFEEKYFNPGLFLSTWFQNSDETPFYTMHGTNLWQVMFQDQELRRKFYDEMEDDSRLIAKVIVEECEEVFKGVESLIDVGGGTGTVTKAIANAFPHIRCTVFDLPHVVAEQGTDHDHNLNFVGGNMFEALPPANAILLKWILHDWKDEECVTILKHCREAIPSKEEGGKLIIIEMIIEDSNIDKERTETQLCWDMMMMAGGGGGGQERNKMAWEKLFLAAGFGDYKITHLGLRSLIEVYP</sequence>
<dbReference type="FunFam" id="1.10.10.10:FF:000213">
    <property type="entry name" value="Coniferyl alcohol 9-O-methyltransferase"/>
    <property type="match status" value="1"/>
</dbReference>
<dbReference type="SUPFAM" id="SSF46785">
    <property type="entry name" value="Winged helix' DNA-binding domain"/>
    <property type="match status" value="1"/>
</dbReference>
<dbReference type="PIRSF" id="PIRSF005739">
    <property type="entry name" value="O-mtase"/>
    <property type="match status" value="1"/>
</dbReference>
<reference evidence="7" key="1">
    <citation type="submission" date="2020-03" db="EMBL/GenBank/DDBJ databases">
        <title>A high-quality chromosome-level genome assembly of a woody plant with both climbing and erect habits, Rhamnella rubrinervis.</title>
        <authorList>
            <person name="Lu Z."/>
            <person name="Yang Y."/>
            <person name="Zhu X."/>
            <person name="Sun Y."/>
        </authorList>
    </citation>
    <scope>NUCLEOTIDE SEQUENCE</scope>
    <source>
        <strain evidence="7">BYM</strain>
        <tissue evidence="7">Leaf</tissue>
    </source>
</reference>